<keyword evidence="5" id="KW-1185">Reference proteome</keyword>
<proteinExistence type="predicted"/>
<dbReference type="Gene3D" id="1.10.260.40">
    <property type="entry name" value="lambda repressor-like DNA-binding domains"/>
    <property type="match status" value="1"/>
</dbReference>
<dbReference type="Pfam" id="PF13413">
    <property type="entry name" value="HTH_25"/>
    <property type="match status" value="1"/>
</dbReference>
<dbReference type="RefSeq" id="WP_203324353.1">
    <property type="nucleotide sequence ID" value="NZ_CP069213.1"/>
</dbReference>
<reference evidence="4 5" key="1">
    <citation type="journal article" date="2012" name="Antonie Van Leeuwenhoek">
        <title>Shewanella litorisediminis sp. nov., a gammaproteobacterium isolated from a tidal flat sediment.</title>
        <authorList>
            <person name="Lee M.H."/>
            <person name="Yoon J.H."/>
        </authorList>
    </citation>
    <scope>NUCLEOTIDE SEQUENCE [LARGE SCALE GENOMIC DNA]</scope>
    <source>
        <strain evidence="4 5">SMK1-12</strain>
    </source>
</reference>
<dbReference type="PROSITE" id="PS50943">
    <property type="entry name" value="HTH_CROC1"/>
    <property type="match status" value="1"/>
</dbReference>
<dbReference type="Pfam" id="PF13464">
    <property type="entry name" value="RodZ_C"/>
    <property type="match status" value="1"/>
</dbReference>
<dbReference type="InterPro" id="IPR010982">
    <property type="entry name" value="Lambda_DNA-bd_dom_sf"/>
</dbReference>
<evidence type="ECO:0000313" key="5">
    <source>
        <dbReference type="Proteomes" id="UP000596252"/>
    </source>
</evidence>
<keyword evidence="2" id="KW-1133">Transmembrane helix</keyword>
<keyword evidence="2" id="KW-0472">Membrane</keyword>
<dbReference type="InterPro" id="IPR025194">
    <property type="entry name" value="RodZ-like_C"/>
</dbReference>
<name>A0ABX7FZZ2_9GAMM</name>
<dbReference type="SUPFAM" id="SSF47413">
    <property type="entry name" value="lambda repressor-like DNA-binding domains"/>
    <property type="match status" value="1"/>
</dbReference>
<dbReference type="PANTHER" id="PTHR34475:SF1">
    <property type="entry name" value="CYTOSKELETON PROTEIN RODZ"/>
    <property type="match status" value="1"/>
</dbReference>
<feature type="compositionally biased region" description="Low complexity" evidence="1">
    <location>
        <begin position="222"/>
        <end position="238"/>
    </location>
</feature>
<evidence type="ECO:0000313" key="4">
    <source>
        <dbReference type="EMBL" id="QRH00640.1"/>
    </source>
</evidence>
<organism evidence="4 5">
    <name type="scientific">Shewanella litorisediminis</name>
    <dbReference type="NCBI Taxonomy" id="1173586"/>
    <lineage>
        <taxon>Bacteria</taxon>
        <taxon>Pseudomonadati</taxon>
        <taxon>Pseudomonadota</taxon>
        <taxon>Gammaproteobacteria</taxon>
        <taxon>Alteromonadales</taxon>
        <taxon>Shewanellaceae</taxon>
        <taxon>Shewanella</taxon>
    </lineage>
</organism>
<dbReference type="CDD" id="cd00093">
    <property type="entry name" value="HTH_XRE"/>
    <property type="match status" value="1"/>
</dbReference>
<evidence type="ECO:0000256" key="2">
    <source>
        <dbReference type="SAM" id="Phobius"/>
    </source>
</evidence>
<gene>
    <name evidence="4" type="ORF">JQC75_12205</name>
</gene>
<feature type="compositionally biased region" description="Polar residues" evidence="1">
    <location>
        <begin position="178"/>
        <end position="193"/>
    </location>
</feature>
<dbReference type="InterPro" id="IPR050400">
    <property type="entry name" value="Bact_Cytoskel_RodZ"/>
</dbReference>
<sequence length="352" mass="37282">MNEELTPSSEEQEAPATESLGQILKAAREAKGMSVADVATALHLRPSVVKDLEADDFSNISSTTYVRGYIKNFARIVEADKQKVEACLASQVPGVSQPAMQSFSRKTVRQARDKRYLMLTYLVIVILLALLVFWWLQTSKFFNSAAVDFSRPTAEEVAAAGQTSIQDDLMQRLGNDAEAQSETAPQADMQTAYEQPEGSVGVSVVGEEAQVGTTAETSAPQTNTAAETAAAETTANSTLGNTNPAPAANTETPQATVAERPNTAQSAPGEGMAALVMSFSADCWVQVKDATGKLLVSDLRKAGQTINLSGKAPFSFILGAPQAVSLSINGEAASLDEFPKGRVARFSLPKNG</sequence>
<evidence type="ECO:0000256" key="1">
    <source>
        <dbReference type="SAM" id="MobiDB-lite"/>
    </source>
</evidence>
<dbReference type="InterPro" id="IPR001387">
    <property type="entry name" value="Cro/C1-type_HTH"/>
</dbReference>
<protein>
    <submittedName>
        <fullName evidence="4">DUF4115 domain-containing protein</fullName>
    </submittedName>
</protein>
<feature type="compositionally biased region" description="Low complexity" evidence="1">
    <location>
        <begin position="197"/>
        <end position="208"/>
    </location>
</feature>
<feature type="domain" description="HTH cro/C1-type" evidence="3">
    <location>
        <begin position="24"/>
        <end position="64"/>
    </location>
</feature>
<feature type="transmembrane region" description="Helical" evidence="2">
    <location>
        <begin position="116"/>
        <end position="136"/>
    </location>
</feature>
<accession>A0ABX7FZZ2</accession>
<dbReference type="Proteomes" id="UP000596252">
    <property type="component" value="Chromosome"/>
</dbReference>
<keyword evidence="2" id="KW-0812">Transmembrane</keyword>
<feature type="region of interest" description="Disordered" evidence="1">
    <location>
        <begin position="177"/>
        <end position="267"/>
    </location>
</feature>
<feature type="compositionally biased region" description="Polar residues" evidence="1">
    <location>
        <begin position="211"/>
        <end position="221"/>
    </location>
</feature>
<feature type="compositionally biased region" description="Polar residues" evidence="1">
    <location>
        <begin position="239"/>
        <end position="255"/>
    </location>
</feature>
<evidence type="ECO:0000259" key="3">
    <source>
        <dbReference type="PROSITE" id="PS50943"/>
    </source>
</evidence>
<dbReference type="PANTHER" id="PTHR34475">
    <property type="match status" value="1"/>
</dbReference>
<dbReference type="EMBL" id="CP069213">
    <property type="protein sequence ID" value="QRH00640.1"/>
    <property type="molecule type" value="Genomic_DNA"/>
</dbReference>